<dbReference type="GO" id="GO:0016887">
    <property type="term" value="F:ATP hydrolysis activity"/>
    <property type="evidence" value="ECO:0007669"/>
    <property type="project" value="InterPro"/>
</dbReference>
<evidence type="ECO:0000256" key="2">
    <source>
        <dbReference type="ARBA" id="ARBA00022741"/>
    </source>
</evidence>
<accession>A0A7G7MFH4</accession>
<dbReference type="GO" id="GO:0005524">
    <property type="term" value="F:ATP binding"/>
    <property type="evidence" value="ECO:0007669"/>
    <property type="project" value="UniProtKB-KW"/>
</dbReference>
<feature type="domain" description="ABC transporter" evidence="4">
    <location>
        <begin position="6"/>
        <end position="228"/>
    </location>
</feature>
<sequence>MDLPLTGLREVTVALGDGPPVLRDVTLLAGPGEVLAVLGPSGSGKTTVLRAVAGLERVRRGRVLVAGRDVTAVPTAQRRIAMVFQETALLPVLDVAAHLGRSAPGGERHEQVGRLGLRGLLPRMARTLSPGEGGRVGVGRALVRDPDAFLFDEPLAHLDPVERTRIRRVIAAAVARAGVAALYVTHDRTEAMAVADRLAVLRDGEVVQTDTPTRVYDRPVDVFVADVVAESGIGLLPARVVVADERAGFAVGARTLPLWAPPSAGLVPGRRVVLGLRAEVVGVAGPGADPGSVRLPVTVGRVEHTGHRATVVGEVAVPGDADGARLVARTAEPPRTGERVEFVVDARRAHVFDAVTGRALLHPGVTRGTGPHQK</sequence>
<dbReference type="Gene3D" id="2.40.50.140">
    <property type="entry name" value="Nucleic acid-binding proteins"/>
    <property type="match status" value="1"/>
</dbReference>
<keyword evidence="1" id="KW-0813">Transport</keyword>
<keyword evidence="3 5" id="KW-0067">ATP-binding</keyword>
<keyword evidence="2" id="KW-0547">Nucleotide-binding</keyword>
<dbReference type="SUPFAM" id="SSF50331">
    <property type="entry name" value="MOP-like"/>
    <property type="match status" value="1"/>
</dbReference>
<dbReference type="Gene3D" id="2.40.50.100">
    <property type="match status" value="1"/>
</dbReference>
<evidence type="ECO:0000313" key="5">
    <source>
        <dbReference type="EMBL" id="QNG51535.1"/>
    </source>
</evidence>
<dbReference type="GO" id="GO:0055052">
    <property type="term" value="C:ATP-binding cassette (ABC) transporter complex, substrate-binding subunit-containing"/>
    <property type="evidence" value="ECO:0007669"/>
    <property type="project" value="TreeGrafter"/>
</dbReference>
<dbReference type="PANTHER" id="PTHR43875:SF1">
    <property type="entry name" value="OSMOPROTECTIVE COMPOUNDS UPTAKE ATP-BINDING PROTEIN GGTA"/>
    <property type="match status" value="1"/>
</dbReference>
<dbReference type="Pfam" id="PF00005">
    <property type="entry name" value="ABC_tran"/>
    <property type="match status" value="1"/>
</dbReference>
<evidence type="ECO:0000256" key="1">
    <source>
        <dbReference type="ARBA" id="ARBA00022448"/>
    </source>
</evidence>
<dbReference type="InterPro" id="IPR008995">
    <property type="entry name" value="Mo/tungstate-bd_C_term_dom"/>
</dbReference>
<dbReference type="InterPro" id="IPR047641">
    <property type="entry name" value="ABC_transpr_MalK/UgpC-like"/>
</dbReference>
<dbReference type="SMART" id="SM00382">
    <property type="entry name" value="AAA"/>
    <property type="match status" value="1"/>
</dbReference>
<evidence type="ECO:0000259" key="4">
    <source>
        <dbReference type="PROSITE" id="PS50893"/>
    </source>
</evidence>
<name>A0A7G7MFH4_9PSEU</name>
<reference evidence="5 6" key="1">
    <citation type="submission" date="2020-08" db="EMBL/GenBank/DDBJ databases">
        <authorList>
            <person name="Mo P."/>
        </authorList>
    </citation>
    <scope>NUCLEOTIDE SEQUENCE [LARGE SCALE GENOMIC DNA]</scope>
    <source>
        <strain evidence="5 6">CGMCC 4.1532</strain>
    </source>
</reference>
<proteinExistence type="predicted"/>
<dbReference type="PROSITE" id="PS50893">
    <property type="entry name" value="ABC_TRANSPORTER_2"/>
    <property type="match status" value="1"/>
</dbReference>
<organism evidence="5 6">
    <name type="scientific">Pseudonocardia petroleophila</name>
    <dbReference type="NCBI Taxonomy" id="37331"/>
    <lineage>
        <taxon>Bacteria</taxon>
        <taxon>Bacillati</taxon>
        <taxon>Actinomycetota</taxon>
        <taxon>Actinomycetes</taxon>
        <taxon>Pseudonocardiales</taxon>
        <taxon>Pseudonocardiaceae</taxon>
        <taxon>Pseudonocardia</taxon>
    </lineage>
</organism>
<dbReference type="InterPro" id="IPR003593">
    <property type="entry name" value="AAA+_ATPase"/>
</dbReference>
<dbReference type="InterPro" id="IPR012340">
    <property type="entry name" value="NA-bd_OB-fold"/>
</dbReference>
<evidence type="ECO:0000313" key="6">
    <source>
        <dbReference type="Proteomes" id="UP000515728"/>
    </source>
</evidence>
<dbReference type="KEGG" id="ppel:H6H00_26035"/>
<dbReference type="InterPro" id="IPR027417">
    <property type="entry name" value="P-loop_NTPase"/>
</dbReference>
<dbReference type="AlphaFoldDB" id="A0A7G7MFH4"/>
<dbReference type="InterPro" id="IPR003439">
    <property type="entry name" value="ABC_transporter-like_ATP-bd"/>
</dbReference>
<dbReference type="SUPFAM" id="SSF52540">
    <property type="entry name" value="P-loop containing nucleoside triphosphate hydrolases"/>
    <property type="match status" value="1"/>
</dbReference>
<dbReference type="EMBL" id="CP060131">
    <property type="protein sequence ID" value="QNG51535.1"/>
    <property type="molecule type" value="Genomic_DNA"/>
</dbReference>
<protein>
    <submittedName>
        <fullName evidence="5">ABC transporter ATP-binding protein</fullName>
    </submittedName>
</protein>
<evidence type="ECO:0000256" key="3">
    <source>
        <dbReference type="ARBA" id="ARBA00022840"/>
    </source>
</evidence>
<dbReference type="PANTHER" id="PTHR43875">
    <property type="entry name" value="MALTODEXTRIN IMPORT ATP-BINDING PROTEIN MSMX"/>
    <property type="match status" value="1"/>
</dbReference>
<keyword evidence="6" id="KW-1185">Reference proteome</keyword>
<gene>
    <name evidence="5" type="ORF">H6H00_26035</name>
</gene>
<dbReference type="RefSeq" id="WP_185718289.1">
    <property type="nucleotide sequence ID" value="NZ_BAAAWI010000001.1"/>
</dbReference>
<dbReference type="Gene3D" id="3.40.50.300">
    <property type="entry name" value="P-loop containing nucleotide triphosphate hydrolases"/>
    <property type="match status" value="1"/>
</dbReference>
<dbReference type="Proteomes" id="UP000515728">
    <property type="component" value="Chromosome"/>
</dbReference>